<dbReference type="Proteomes" id="UP000321570">
    <property type="component" value="Unassembled WGS sequence"/>
</dbReference>
<gene>
    <name evidence="1" type="ORF">WMSIL1_LOCUS2875</name>
</gene>
<dbReference type="EMBL" id="CABIJS010000088">
    <property type="protein sequence ID" value="VUZ42202.1"/>
    <property type="molecule type" value="Genomic_DNA"/>
</dbReference>
<dbReference type="AlphaFoldDB" id="A0A564Y4H9"/>
<organism evidence="1 2">
    <name type="scientific">Hymenolepis diminuta</name>
    <name type="common">Rat tapeworm</name>
    <dbReference type="NCBI Taxonomy" id="6216"/>
    <lineage>
        <taxon>Eukaryota</taxon>
        <taxon>Metazoa</taxon>
        <taxon>Spiralia</taxon>
        <taxon>Lophotrochozoa</taxon>
        <taxon>Platyhelminthes</taxon>
        <taxon>Cestoda</taxon>
        <taxon>Eucestoda</taxon>
        <taxon>Cyclophyllidea</taxon>
        <taxon>Hymenolepididae</taxon>
        <taxon>Hymenolepis</taxon>
    </lineage>
</organism>
<protein>
    <submittedName>
        <fullName evidence="1">Uncharacterized protein</fullName>
    </submittedName>
</protein>
<accession>A0A564Y4H9</accession>
<evidence type="ECO:0000313" key="1">
    <source>
        <dbReference type="EMBL" id="VUZ42202.1"/>
    </source>
</evidence>
<sequence length="186" mass="21514">MVFFVLETLNEYFFLIINRGDEAGKKERKFSTSNSFPASTVQGYLIDLTHMIQSTSSNRVCQLILRHIVGSKLRILNDILQANPFIRGISEGLKYEHFQGTLKAYTREVLVASIMWSTFWCEVIPKLVENFDSGNKEALKFYVLDMSYETYCKELDKFNMEIETLLGNTLVGNLKNEAMKYIYTVE</sequence>
<name>A0A564Y4H9_HYMDI</name>
<reference evidence="1 2" key="1">
    <citation type="submission" date="2019-07" db="EMBL/GenBank/DDBJ databases">
        <authorList>
            <person name="Jastrzebski P J."/>
            <person name="Paukszto L."/>
            <person name="Jastrzebski P J."/>
        </authorList>
    </citation>
    <scope>NUCLEOTIDE SEQUENCE [LARGE SCALE GENOMIC DNA]</scope>
    <source>
        <strain evidence="1 2">WMS-il1</strain>
    </source>
</reference>
<proteinExistence type="predicted"/>
<keyword evidence="2" id="KW-1185">Reference proteome</keyword>
<evidence type="ECO:0000313" key="2">
    <source>
        <dbReference type="Proteomes" id="UP000321570"/>
    </source>
</evidence>